<dbReference type="EMBL" id="MFQH01000006">
    <property type="protein sequence ID" value="OGH78558.1"/>
    <property type="molecule type" value="Genomic_DNA"/>
</dbReference>
<evidence type="ECO:0000313" key="2">
    <source>
        <dbReference type="EMBL" id="OGH78558.1"/>
    </source>
</evidence>
<dbReference type="Pfam" id="PF13173">
    <property type="entry name" value="AAA_14"/>
    <property type="match status" value="1"/>
</dbReference>
<protein>
    <recommendedName>
        <fullName evidence="1">AAA+ ATPase domain-containing protein</fullName>
    </recommendedName>
</protein>
<dbReference type="InterPro" id="IPR025420">
    <property type="entry name" value="DUF4143"/>
</dbReference>
<evidence type="ECO:0000259" key="1">
    <source>
        <dbReference type="SMART" id="SM00382"/>
    </source>
</evidence>
<proteinExistence type="predicted"/>
<dbReference type="InterPro" id="IPR003593">
    <property type="entry name" value="AAA+_ATPase"/>
</dbReference>
<dbReference type="InterPro" id="IPR041682">
    <property type="entry name" value="AAA_14"/>
</dbReference>
<reference evidence="2 3" key="1">
    <citation type="journal article" date="2016" name="Nat. Commun.">
        <title>Thousands of microbial genomes shed light on interconnected biogeochemical processes in an aquifer system.</title>
        <authorList>
            <person name="Anantharaman K."/>
            <person name="Brown C.T."/>
            <person name="Hug L.A."/>
            <person name="Sharon I."/>
            <person name="Castelle C.J."/>
            <person name="Probst A.J."/>
            <person name="Thomas B.C."/>
            <person name="Singh A."/>
            <person name="Wilkins M.J."/>
            <person name="Karaoz U."/>
            <person name="Brodie E.L."/>
            <person name="Williams K.H."/>
            <person name="Hubbard S.S."/>
            <person name="Banfield J.F."/>
        </authorList>
    </citation>
    <scope>NUCLEOTIDE SEQUENCE [LARGE SCALE GENOMIC DNA]</scope>
</reference>
<evidence type="ECO:0000313" key="3">
    <source>
        <dbReference type="Proteomes" id="UP000177040"/>
    </source>
</evidence>
<dbReference type="Gene3D" id="3.40.50.300">
    <property type="entry name" value="P-loop containing nucleotide triphosphate hydrolases"/>
    <property type="match status" value="1"/>
</dbReference>
<sequence>MIINRLAKKLLADKLQPGKVILLYGPRRVGKTTLLNEFIQNHEAREHIKIVNGETTVVQATLSVQNIESLRRFVGDSKVIIIDEAQKIPQIGQSLKIIVDNFPDVSVIASGSASFSLARQVGEPLTGRQKIVNLFPISAAEIIETKGLEYFQESLEDLLVFGCYPELFSINDRTRQEEYLHELVNSYLFKDILELENIRNAKKIRDLLTLLAYQIGKEVSMSEIGTSLGMNKQTVAKYLDLLEKAFVIVNVRGFSRNLRKEVTKMSRYYFYDTGVRNALINNFNPLSVRDDVGLLWENYLVMERIKKQSYSGLYANNYFWRTYDQKEIDWVEERDGKLFGYEFKWGNKSGRPPSDWTTAYPGASFETITRGNMIDFIV</sequence>
<dbReference type="Proteomes" id="UP000177040">
    <property type="component" value="Unassembled WGS sequence"/>
</dbReference>
<dbReference type="PRINTS" id="PR01874">
    <property type="entry name" value="DNAREPAIRADA"/>
</dbReference>
<name>A0A1F6N497_9BACT</name>
<dbReference type="Pfam" id="PF13635">
    <property type="entry name" value="DUF4143"/>
    <property type="match status" value="1"/>
</dbReference>
<dbReference type="SMART" id="SM00382">
    <property type="entry name" value="AAA"/>
    <property type="match status" value="1"/>
</dbReference>
<comment type="caution">
    <text evidence="2">The sequence shown here is derived from an EMBL/GenBank/DDBJ whole genome shotgun (WGS) entry which is preliminary data.</text>
</comment>
<organism evidence="2 3">
    <name type="scientific">Candidatus Magasanikbacteria bacterium RIFCSPLOWO2_01_FULL_40_15</name>
    <dbReference type="NCBI Taxonomy" id="1798686"/>
    <lineage>
        <taxon>Bacteria</taxon>
        <taxon>Candidatus Magasanikiibacteriota</taxon>
    </lineage>
</organism>
<dbReference type="PANTHER" id="PTHR43566">
    <property type="entry name" value="CONSERVED PROTEIN"/>
    <property type="match status" value="1"/>
</dbReference>
<gene>
    <name evidence="2" type="ORF">A2983_02740</name>
</gene>
<dbReference type="InterPro" id="IPR027417">
    <property type="entry name" value="P-loop_NTPase"/>
</dbReference>
<dbReference type="AlphaFoldDB" id="A0A1F6N497"/>
<dbReference type="PANTHER" id="PTHR43566:SF1">
    <property type="entry name" value="AAA+ ATPASE DOMAIN-CONTAINING PROTEIN"/>
    <property type="match status" value="1"/>
</dbReference>
<dbReference type="SUPFAM" id="SSF52540">
    <property type="entry name" value="P-loop containing nucleoside triphosphate hydrolases"/>
    <property type="match status" value="1"/>
</dbReference>
<accession>A0A1F6N497</accession>
<feature type="domain" description="AAA+ ATPase" evidence="1">
    <location>
        <begin position="17"/>
        <end position="135"/>
    </location>
</feature>